<dbReference type="RefSeq" id="WP_070729360.1">
    <property type="nucleotide sequence ID" value="NZ_MDZB01000131.1"/>
</dbReference>
<dbReference type="Proteomes" id="UP000176294">
    <property type="component" value="Unassembled WGS sequence"/>
</dbReference>
<evidence type="ECO:0000256" key="1">
    <source>
        <dbReference type="SAM" id="SignalP"/>
    </source>
</evidence>
<keyword evidence="1" id="KW-0732">Signal</keyword>
<evidence type="ECO:0008006" key="4">
    <source>
        <dbReference type="Google" id="ProtNLM"/>
    </source>
</evidence>
<feature type="chain" id="PRO_5009578578" description="Lipoprotein" evidence="1">
    <location>
        <begin position="26"/>
        <end position="200"/>
    </location>
</feature>
<accession>A0A1G1SXS9</accession>
<evidence type="ECO:0000313" key="3">
    <source>
        <dbReference type="Proteomes" id="UP000176294"/>
    </source>
</evidence>
<gene>
    <name evidence="2" type="ORF">BEN47_03720</name>
</gene>
<proteinExistence type="predicted"/>
<evidence type="ECO:0000313" key="2">
    <source>
        <dbReference type="EMBL" id="OGX83409.1"/>
    </source>
</evidence>
<feature type="signal peptide" evidence="1">
    <location>
        <begin position="1"/>
        <end position="25"/>
    </location>
</feature>
<dbReference type="EMBL" id="MDZB01000131">
    <property type="protein sequence ID" value="OGX83409.1"/>
    <property type="molecule type" value="Genomic_DNA"/>
</dbReference>
<dbReference type="OrthoDB" id="949867at2"/>
<keyword evidence="3" id="KW-1185">Reference proteome</keyword>
<name>A0A1G1SXS9_9BACT</name>
<reference evidence="2 3" key="1">
    <citation type="submission" date="2016-08" db="EMBL/GenBank/DDBJ databases">
        <title>Hymenobacter coccineus sp. nov., Hymenobacter lapidarius sp. nov. and Hymenobacter glacialis sp. nov., isolated from Antarctic soil.</title>
        <authorList>
            <person name="Sedlacek I."/>
            <person name="Kralova S."/>
            <person name="Kyrova K."/>
            <person name="Maslanova I."/>
            <person name="Stankova E."/>
            <person name="Vrbovska V."/>
            <person name="Nemec M."/>
            <person name="Bartak M."/>
            <person name="Svec P."/>
            <person name="Busse H.-J."/>
            <person name="Pantucek R."/>
        </authorList>
    </citation>
    <scope>NUCLEOTIDE SEQUENCE [LARGE SCALE GENOMIC DNA]</scope>
    <source>
        <strain evidence="2 3">CCM 8643</strain>
    </source>
</reference>
<organism evidence="2 3">
    <name type="scientific">Hymenobacter lapidarius</name>
    <dbReference type="NCBI Taxonomy" id="1908237"/>
    <lineage>
        <taxon>Bacteria</taxon>
        <taxon>Pseudomonadati</taxon>
        <taxon>Bacteroidota</taxon>
        <taxon>Cytophagia</taxon>
        <taxon>Cytophagales</taxon>
        <taxon>Hymenobacteraceae</taxon>
        <taxon>Hymenobacter</taxon>
    </lineage>
</organism>
<dbReference type="AlphaFoldDB" id="A0A1G1SXS9"/>
<protein>
    <recommendedName>
        <fullName evidence="4">Lipoprotein</fullName>
    </recommendedName>
</protein>
<comment type="caution">
    <text evidence="2">The sequence shown here is derived from an EMBL/GenBank/DDBJ whole genome shotgun (WGS) entry which is preliminary data.</text>
</comment>
<sequence>MLATLPAAFLKKASLLLLLPLLLSCEDSLDKLYPKAQPVQLPAETKTGANVLGCRLNGDVWEANNTATLTGKVLTPTAHHRNGLLRIDAFRRLQVTGPVTNIHFTVAGATKPGVYQLGAAERKSGGFAMLETASGQLEYATSAHQTGTLTITRLDTTGAHPVVAGRFELRAAPTQPTVPTADLPAHVQLTEGRFDIQLNR</sequence>